<name>I0YU80_COCSC</name>
<sequence>MQAVSAPLETSAGEGQLASNLVQAILFDMDGVLCNSEEMTQRVGAETLLKVYGVTVDPDEFRAFAGMGEAYFLSGVAGKYGIQIDDIDKLKEVFYGIYLEKAADPTEDIGLPGAIELVKACREAGLKVAVASSADRVKVDANLKLVGFDAEADFDAIVSADLFERLKPAPDIFLAAAREVGVEPSACIVVEDAAAGVQAARAAGMRVVGVTTTLSKQDMLAQRPDEVRPTIAEISVDLLQGLHWAARDESAAEERANSGKEAGPSDNGATNFHAQIGVLTWFASPRMQAMSFASPKAILNALLPRPSPTTGLSQERSERAAAFRRFIESVERRGGGEEVPDFPAGAQWFNSPPLKLSRELKGKVVVLDFWTYCCINCMHVLPELAALERKYAGRPVAVVGVHSAKFDNEKDNEAIRNAVLRYDITHPVINDARMVLWRDLGIASWPTLLVVSPRGRVIATLPGEGNQQNVDDMLAAALEYYGERGMLDDTPVPMTLERERRGSATASSPLRYPGKLTADLAGGRLFISDSNNHRHAAHATALLHSTPHPGRFLDQIGGNGPALRDGAYQAAALYRPQGLAYSARRDCLYVADTENNALREVNLKTRTLRTLAGDGAKAEQDYTGGRSGRAQRLNSPWDLAFNAQANHQLGNPEDSLYIAMAGQHQIWRHDLASGSMAAFSGDGYERNANGATGPATSWAQPSGLSLSADGRELWVADSESSTVRSMDLTSGGGKAHVGGDPLFADNLFRFGDKDGSGTGALLQHPLAVLALSNGDVIVADSYNHRLKLLDPATDSIRTVAGSGAAGLTDGTGGNARVSEPGGLCAGPRGTVFIADTNNSAIRVFDPKTGALRTLELKDVPPPTVSPDAAPADSPGSAEDPAIPKGATLVVSDAAIASASANLHVRIQLPRGYHLTKGANSRFEASALGPGAQVILQPSSGRLTETAEELSADVRVNLSTLDSVSGILIFCKVYFCQDQDVCLFEEIYFKVPVRVQAGTGGGEVCVSYALSPKAQTVDFPGL</sequence>
<protein>
    <recommendedName>
        <fullName evidence="4">Thioredoxin domain-containing protein</fullName>
    </recommendedName>
</protein>
<evidence type="ECO:0000259" key="4">
    <source>
        <dbReference type="PROSITE" id="PS51352"/>
    </source>
</evidence>
<feature type="compositionally biased region" description="Low complexity" evidence="3">
    <location>
        <begin position="865"/>
        <end position="880"/>
    </location>
</feature>
<dbReference type="Gene3D" id="3.40.50.1000">
    <property type="entry name" value="HAD superfamily/HAD-like"/>
    <property type="match status" value="1"/>
</dbReference>
<evidence type="ECO:0000313" key="5">
    <source>
        <dbReference type="EMBL" id="EIE21949.1"/>
    </source>
</evidence>
<comment type="caution">
    <text evidence="5">The sequence shown here is derived from an EMBL/GenBank/DDBJ whole genome shotgun (WGS) entry which is preliminary data.</text>
</comment>
<dbReference type="CDD" id="cd07505">
    <property type="entry name" value="HAD_BPGM-like"/>
    <property type="match status" value="1"/>
</dbReference>
<reference evidence="5 6" key="1">
    <citation type="journal article" date="2012" name="Genome Biol.">
        <title>The genome of the polar eukaryotic microalga coccomyxa subellipsoidea reveals traits of cold adaptation.</title>
        <authorList>
            <person name="Blanc G."/>
            <person name="Agarkova I."/>
            <person name="Grimwood J."/>
            <person name="Kuo A."/>
            <person name="Brueggeman A."/>
            <person name="Dunigan D."/>
            <person name="Gurnon J."/>
            <person name="Ladunga I."/>
            <person name="Lindquist E."/>
            <person name="Lucas S."/>
            <person name="Pangilinan J."/>
            <person name="Proschold T."/>
            <person name="Salamov A."/>
            <person name="Schmutz J."/>
            <person name="Weeks D."/>
            <person name="Yamada T."/>
            <person name="Claverie J.M."/>
            <person name="Grigoriev I."/>
            <person name="Van Etten J."/>
            <person name="Lomsadze A."/>
            <person name="Borodovsky M."/>
        </authorList>
    </citation>
    <scope>NUCLEOTIDE SEQUENCE [LARGE SCALE GENOMIC DNA]</scope>
    <source>
        <strain evidence="5 6">C-169</strain>
    </source>
</reference>
<evidence type="ECO:0000256" key="2">
    <source>
        <dbReference type="PROSITE-ProRule" id="PRU00504"/>
    </source>
</evidence>
<feature type="domain" description="Thioredoxin" evidence="4">
    <location>
        <begin position="333"/>
        <end position="479"/>
    </location>
</feature>
<dbReference type="SFLD" id="SFLDS00003">
    <property type="entry name" value="Haloacid_Dehalogenase"/>
    <property type="match status" value="1"/>
</dbReference>
<dbReference type="SUPFAM" id="SSF56784">
    <property type="entry name" value="HAD-like"/>
    <property type="match status" value="1"/>
</dbReference>
<dbReference type="InterPro" id="IPR011042">
    <property type="entry name" value="6-blade_b-propeller_TolB-like"/>
</dbReference>
<dbReference type="InterPro" id="IPR012336">
    <property type="entry name" value="Thioredoxin-like_fold"/>
</dbReference>
<dbReference type="eggNOG" id="KOG2914">
    <property type="taxonomic scope" value="Eukaryota"/>
</dbReference>
<dbReference type="Proteomes" id="UP000007264">
    <property type="component" value="Unassembled WGS sequence"/>
</dbReference>
<dbReference type="Pfam" id="PF13905">
    <property type="entry name" value="Thioredoxin_8"/>
    <property type="match status" value="1"/>
</dbReference>
<dbReference type="InterPro" id="IPR013766">
    <property type="entry name" value="Thioredoxin_domain"/>
</dbReference>
<dbReference type="Pfam" id="PF01436">
    <property type="entry name" value="NHL"/>
    <property type="match status" value="2"/>
</dbReference>
<dbReference type="AlphaFoldDB" id="I0YU80"/>
<feature type="repeat" description="NHL" evidence="2">
    <location>
        <begin position="762"/>
        <end position="792"/>
    </location>
</feature>
<dbReference type="PANTHER" id="PTHR46388">
    <property type="entry name" value="NHL REPEAT-CONTAINING PROTEIN 2"/>
    <property type="match status" value="1"/>
</dbReference>
<dbReference type="Gene3D" id="2.120.10.30">
    <property type="entry name" value="TolB, C-terminal domain"/>
    <property type="match status" value="3"/>
</dbReference>
<gene>
    <name evidence="5" type="ORF">COCSUDRAFT_16964</name>
</gene>
<accession>I0YU80</accession>
<dbReference type="FunFam" id="3.40.30.10:FF:000320">
    <property type="entry name" value="NHL repeat-containing protein 2"/>
    <property type="match status" value="1"/>
</dbReference>
<proteinExistence type="predicted"/>
<evidence type="ECO:0000256" key="3">
    <source>
        <dbReference type="SAM" id="MobiDB-lite"/>
    </source>
</evidence>
<dbReference type="CDD" id="cd14951">
    <property type="entry name" value="NHL-2_like"/>
    <property type="match status" value="1"/>
</dbReference>
<dbReference type="eggNOG" id="KOG2177">
    <property type="taxonomic scope" value="Eukaryota"/>
</dbReference>
<organism evidence="5 6">
    <name type="scientific">Coccomyxa subellipsoidea (strain C-169)</name>
    <name type="common">Green microalga</name>
    <dbReference type="NCBI Taxonomy" id="574566"/>
    <lineage>
        <taxon>Eukaryota</taxon>
        <taxon>Viridiplantae</taxon>
        <taxon>Chlorophyta</taxon>
        <taxon>core chlorophytes</taxon>
        <taxon>Trebouxiophyceae</taxon>
        <taxon>Trebouxiophyceae incertae sedis</taxon>
        <taxon>Coccomyxaceae</taxon>
        <taxon>Coccomyxa</taxon>
        <taxon>Coccomyxa subellipsoidea</taxon>
    </lineage>
</organism>
<feature type="region of interest" description="Disordered" evidence="3">
    <location>
        <begin position="857"/>
        <end position="881"/>
    </location>
</feature>
<dbReference type="EMBL" id="AGSI01000011">
    <property type="protein sequence ID" value="EIE21949.1"/>
    <property type="molecule type" value="Genomic_DNA"/>
</dbReference>
<dbReference type="SFLD" id="SFLDG01129">
    <property type="entry name" value="C1.5:_HAD__Beta-PGM__Phosphata"/>
    <property type="match status" value="1"/>
</dbReference>
<evidence type="ECO:0000256" key="1">
    <source>
        <dbReference type="ARBA" id="ARBA00022737"/>
    </source>
</evidence>
<dbReference type="InterPro" id="IPR001258">
    <property type="entry name" value="NHL_repeat"/>
</dbReference>
<keyword evidence="1" id="KW-0677">Repeat</keyword>
<dbReference type="InterPro" id="IPR045302">
    <property type="entry name" value="NHL2_NHL_rpt_dom"/>
</dbReference>
<keyword evidence="6" id="KW-1185">Reference proteome</keyword>
<dbReference type="PROSITE" id="PS51352">
    <property type="entry name" value="THIOREDOXIN_2"/>
    <property type="match status" value="1"/>
</dbReference>
<dbReference type="KEGG" id="csl:COCSUDRAFT_16964"/>
<dbReference type="InterPro" id="IPR036249">
    <property type="entry name" value="Thioredoxin-like_sf"/>
</dbReference>
<dbReference type="GeneID" id="17039934"/>
<feature type="region of interest" description="Disordered" evidence="3">
    <location>
        <begin position="249"/>
        <end position="269"/>
    </location>
</feature>
<dbReference type="OrthoDB" id="533095at2759"/>
<dbReference type="RefSeq" id="XP_005646493.1">
    <property type="nucleotide sequence ID" value="XM_005646436.1"/>
</dbReference>
<evidence type="ECO:0000313" key="6">
    <source>
        <dbReference type="Proteomes" id="UP000007264"/>
    </source>
</evidence>
<dbReference type="PROSITE" id="PS51125">
    <property type="entry name" value="NHL"/>
    <property type="match status" value="1"/>
</dbReference>
<dbReference type="InterPro" id="IPR023198">
    <property type="entry name" value="PGP-like_dom2"/>
</dbReference>
<feature type="compositionally biased region" description="Basic and acidic residues" evidence="3">
    <location>
        <begin position="249"/>
        <end position="258"/>
    </location>
</feature>
<dbReference type="PRINTS" id="PR00413">
    <property type="entry name" value="HADHALOGNASE"/>
</dbReference>
<dbReference type="Pfam" id="PF00702">
    <property type="entry name" value="Hydrolase"/>
    <property type="match status" value="1"/>
</dbReference>
<dbReference type="InterPro" id="IPR006439">
    <property type="entry name" value="HAD-SF_hydro_IA"/>
</dbReference>
<dbReference type="Gene3D" id="3.40.30.10">
    <property type="entry name" value="Glutaredoxin"/>
    <property type="match status" value="1"/>
</dbReference>
<dbReference type="PANTHER" id="PTHR46388:SF2">
    <property type="entry name" value="NHL REPEAT-CONTAINING PROTEIN 2"/>
    <property type="match status" value="1"/>
</dbReference>
<dbReference type="SFLD" id="SFLDG01135">
    <property type="entry name" value="C1.5.6:_HAD__Beta-PGM__Phospha"/>
    <property type="match status" value="1"/>
</dbReference>
<dbReference type="STRING" id="574566.I0YU80"/>
<dbReference type="Gene3D" id="1.10.150.240">
    <property type="entry name" value="Putative phosphatase, domain 2"/>
    <property type="match status" value="1"/>
</dbReference>
<dbReference type="SUPFAM" id="SSF52833">
    <property type="entry name" value="Thioredoxin-like"/>
    <property type="match status" value="1"/>
</dbReference>
<dbReference type="NCBIfam" id="TIGR01509">
    <property type="entry name" value="HAD-SF-IA-v3"/>
    <property type="match status" value="1"/>
</dbReference>
<dbReference type="InterPro" id="IPR023214">
    <property type="entry name" value="HAD_sf"/>
</dbReference>
<dbReference type="SUPFAM" id="SSF101898">
    <property type="entry name" value="NHL repeat"/>
    <property type="match status" value="1"/>
</dbReference>
<dbReference type="InterPro" id="IPR036412">
    <property type="entry name" value="HAD-like_sf"/>
</dbReference>